<evidence type="ECO:0000313" key="1">
    <source>
        <dbReference type="EMBL" id="GAG21033.1"/>
    </source>
</evidence>
<sequence length="160" mass="18110">YLRIISLQIAFNWMCDVWEISFRGHPYVLLDPELNPQDLLSGLYGNETDAAVTAMRIENSMRDNCECEKHDNRLVLRSVKLKADAGYTHLCLKHQRLTDGDLLYILGILKGSQVTHLTLSSNLLTNISVGFLVNDFDGQKANLRFNDGISVISEDDRIIV</sequence>
<feature type="non-terminal residue" evidence="1">
    <location>
        <position position="1"/>
    </location>
</feature>
<accession>X0W8X6</accession>
<name>X0W8X6_9ZZZZ</name>
<organism evidence="1">
    <name type="scientific">marine sediment metagenome</name>
    <dbReference type="NCBI Taxonomy" id="412755"/>
    <lineage>
        <taxon>unclassified sequences</taxon>
        <taxon>metagenomes</taxon>
        <taxon>ecological metagenomes</taxon>
    </lineage>
</organism>
<proteinExistence type="predicted"/>
<protein>
    <submittedName>
        <fullName evidence="1">Uncharacterized protein</fullName>
    </submittedName>
</protein>
<gene>
    <name evidence="1" type="ORF">S01H1_58623</name>
</gene>
<comment type="caution">
    <text evidence="1">The sequence shown here is derived from an EMBL/GenBank/DDBJ whole genome shotgun (WGS) entry which is preliminary data.</text>
</comment>
<reference evidence="1" key="1">
    <citation type="journal article" date="2014" name="Front. Microbiol.">
        <title>High frequency of phylogenetically diverse reductive dehalogenase-homologous genes in deep subseafloor sedimentary metagenomes.</title>
        <authorList>
            <person name="Kawai M."/>
            <person name="Futagami T."/>
            <person name="Toyoda A."/>
            <person name="Takaki Y."/>
            <person name="Nishi S."/>
            <person name="Hori S."/>
            <person name="Arai W."/>
            <person name="Tsubouchi T."/>
            <person name="Morono Y."/>
            <person name="Uchiyama I."/>
            <person name="Ito T."/>
            <person name="Fujiyama A."/>
            <person name="Inagaki F."/>
            <person name="Takami H."/>
        </authorList>
    </citation>
    <scope>NUCLEOTIDE SEQUENCE</scope>
    <source>
        <strain evidence="1">Expedition CK06-06</strain>
    </source>
</reference>
<dbReference type="AlphaFoldDB" id="X0W8X6"/>
<dbReference type="EMBL" id="BARS01038298">
    <property type="protein sequence ID" value="GAG21033.1"/>
    <property type="molecule type" value="Genomic_DNA"/>
</dbReference>